<name>A0A943QTQ6_STRVE</name>
<proteinExistence type="predicted"/>
<dbReference type="AlphaFoldDB" id="A0A943QTQ6"/>
<dbReference type="EMBL" id="JAHAGS010000518">
    <property type="protein sequence ID" value="MBS6098941.1"/>
    <property type="molecule type" value="Genomic_DNA"/>
</dbReference>
<keyword evidence="2" id="KW-0808">Transferase</keyword>
<dbReference type="Proteomes" id="UP000703822">
    <property type="component" value="Unassembled WGS sequence"/>
</dbReference>
<organism evidence="2 3">
    <name type="scientific">Streptococcus vestibularis</name>
    <dbReference type="NCBI Taxonomy" id="1343"/>
    <lineage>
        <taxon>Bacteria</taxon>
        <taxon>Bacillati</taxon>
        <taxon>Bacillota</taxon>
        <taxon>Bacilli</taxon>
        <taxon>Lactobacillales</taxon>
        <taxon>Streptococcaceae</taxon>
        <taxon>Streptococcus</taxon>
    </lineage>
</organism>
<feature type="non-terminal residue" evidence="2">
    <location>
        <position position="1"/>
    </location>
</feature>
<dbReference type="GO" id="GO:0016740">
    <property type="term" value="F:transferase activity"/>
    <property type="evidence" value="ECO:0007669"/>
    <property type="project" value="UniProtKB-KW"/>
</dbReference>
<protein>
    <submittedName>
        <fullName evidence="2">Glucosyl transferase</fullName>
    </submittedName>
</protein>
<gene>
    <name evidence="2" type="ORF">KH901_11120</name>
</gene>
<dbReference type="InterPro" id="IPR018337">
    <property type="entry name" value="Cell_wall/Cho-bd_repeat"/>
</dbReference>
<evidence type="ECO:0000313" key="2">
    <source>
        <dbReference type="EMBL" id="MBS6098941.1"/>
    </source>
</evidence>
<reference evidence="2" key="1">
    <citation type="submission" date="2021-05" db="EMBL/GenBank/DDBJ databases">
        <title>Infant gut strain persistence is associated with maternal origin, phylogeny, and functional potential including surface adhesion and iron acquisition.</title>
        <authorList>
            <person name="Lou Y.C."/>
        </authorList>
    </citation>
    <scope>NUCLEOTIDE SEQUENCE</scope>
    <source>
        <strain evidence="2">L3_122_031G1_dasL3_122_031G1_maxbin2.maxbin.025s ta_sub</strain>
    </source>
</reference>
<dbReference type="Pfam" id="PF19127">
    <property type="entry name" value="Choline_bind_3"/>
    <property type="match status" value="1"/>
</dbReference>
<dbReference type="SUPFAM" id="SSF69360">
    <property type="entry name" value="Cell wall binding repeat"/>
    <property type="match status" value="1"/>
</dbReference>
<dbReference type="Pfam" id="PF01473">
    <property type="entry name" value="Choline_bind_1"/>
    <property type="match status" value="1"/>
</dbReference>
<evidence type="ECO:0000313" key="3">
    <source>
        <dbReference type="Proteomes" id="UP000703822"/>
    </source>
</evidence>
<sequence length="126" mass="14584">WQTIDGKDYYFRASGNLETGRFVIGDRAYNADDNGVVADRKGEPAYRNRIVYDKGDNYYYNDKGEKVTGFQKVDGKVLYFDAEGKQVLGRFVTVDNHTYYLDPKTGERYSNRSVLIDGRLYTFDKD</sequence>
<evidence type="ECO:0000256" key="1">
    <source>
        <dbReference type="ARBA" id="ARBA00022737"/>
    </source>
</evidence>
<comment type="caution">
    <text evidence="2">The sequence shown here is derived from an EMBL/GenBank/DDBJ whole genome shotgun (WGS) entry which is preliminary data.</text>
</comment>
<accession>A0A943QTQ6</accession>
<dbReference type="Gene3D" id="2.10.270.10">
    <property type="entry name" value="Cholin Binding"/>
    <property type="match status" value="2"/>
</dbReference>
<keyword evidence="1" id="KW-0677">Repeat</keyword>